<gene>
    <name evidence="1" type="ORF">BN873_300102</name>
</gene>
<comment type="caution">
    <text evidence="1">The sequence shown here is derived from an EMBL/GenBank/DDBJ whole genome shotgun (WGS) entry which is preliminary data.</text>
</comment>
<proteinExistence type="predicted"/>
<sequence>MAWSLFLREIYISNNIRNIRRSGSAAPHNN</sequence>
<dbReference type="Proteomes" id="UP000035760">
    <property type="component" value="Unassembled WGS sequence"/>
</dbReference>
<accession>W6M3X5</accession>
<evidence type="ECO:0000313" key="2">
    <source>
        <dbReference type="Proteomes" id="UP000035760"/>
    </source>
</evidence>
<dbReference type="AlphaFoldDB" id="W6M3X5"/>
<evidence type="ECO:0000313" key="1">
    <source>
        <dbReference type="EMBL" id="CDI02481.1"/>
    </source>
</evidence>
<dbReference type="EMBL" id="CBTJ020000037">
    <property type="protein sequence ID" value="CDI02481.1"/>
    <property type="molecule type" value="Genomic_DNA"/>
</dbReference>
<protein>
    <submittedName>
        <fullName evidence="1">Uncharacterized protein</fullName>
    </submittedName>
</protein>
<keyword evidence="2" id="KW-1185">Reference proteome</keyword>
<organism evidence="1 2">
    <name type="scientific">Candidatus Competibacter denitrificans Run_A_D11</name>
    <dbReference type="NCBI Taxonomy" id="1400863"/>
    <lineage>
        <taxon>Bacteria</taxon>
        <taxon>Pseudomonadati</taxon>
        <taxon>Pseudomonadota</taxon>
        <taxon>Gammaproteobacteria</taxon>
        <taxon>Candidatus Competibacteraceae</taxon>
        <taxon>Candidatus Competibacter</taxon>
    </lineage>
</organism>
<reference evidence="1" key="1">
    <citation type="submission" date="2013-07" db="EMBL/GenBank/DDBJ databases">
        <authorList>
            <person name="McIlroy S."/>
        </authorList>
    </citation>
    <scope>NUCLEOTIDE SEQUENCE [LARGE SCALE GENOMIC DNA]</scope>
    <source>
        <strain evidence="1">Run_A_D11</strain>
    </source>
</reference>
<reference evidence="1" key="2">
    <citation type="submission" date="2014-03" db="EMBL/GenBank/DDBJ databases">
        <title>Candidatus Competibacter-lineage genomes retrieved from metagenomes reveal functional metabolic diversity.</title>
        <authorList>
            <person name="McIlroy S.J."/>
            <person name="Albertsen M."/>
            <person name="Andresen E.K."/>
            <person name="Saunders A.M."/>
            <person name="Kristiansen R."/>
            <person name="Stokholm-Bjerregaard M."/>
            <person name="Nielsen K.L."/>
            <person name="Nielsen P.H."/>
        </authorList>
    </citation>
    <scope>NUCLEOTIDE SEQUENCE</scope>
    <source>
        <strain evidence="1">Run_A_D11</strain>
    </source>
</reference>
<name>W6M3X5_9GAMM</name>